<dbReference type="InterPro" id="IPR036865">
    <property type="entry name" value="CRAL-TRIO_dom_sf"/>
</dbReference>
<evidence type="ECO:0000256" key="3">
    <source>
        <dbReference type="ARBA" id="ARBA00007155"/>
    </source>
</evidence>
<dbReference type="PANTHER" id="PTHR45932">
    <property type="entry name" value="PATELLIN-1"/>
    <property type="match status" value="1"/>
</dbReference>
<keyword evidence="6" id="KW-0132">Cell division</keyword>
<evidence type="ECO:0000256" key="4">
    <source>
        <dbReference type="ARBA" id="ARBA00022448"/>
    </source>
</evidence>
<dbReference type="InterPro" id="IPR044834">
    <property type="entry name" value="PATL"/>
</dbReference>
<comment type="subcellular location">
    <subcellularLocation>
        <location evidence="2">Cytoplasm</location>
    </subcellularLocation>
    <subcellularLocation>
        <location evidence="1">Membrane</location>
    </subcellularLocation>
</comment>
<feature type="domain" description="CRAL-TRIO" evidence="11">
    <location>
        <begin position="172"/>
        <end position="329"/>
    </location>
</feature>
<protein>
    <submittedName>
        <fullName evidence="13">Patellin-4</fullName>
    </submittedName>
</protein>
<dbReference type="PROSITE" id="PS50866">
    <property type="entry name" value="GOLD"/>
    <property type="match status" value="1"/>
</dbReference>
<keyword evidence="5" id="KW-0963">Cytoplasm</keyword>
<evidence type="ECO:0000313" key="13">
    <source>
        <dbReference type="EMBL" id="KAB1200941.1"/>
    </source>
</evidence>
<comment type="similarity">
    <text evidence="3">Belongs to the patellin family.</text>
</comment>
<dbReference type="EMBL" id="RXIC02000111">
    <property type="protein sequence ID" value="KAB1200941.1"/>
    <property type="molecule type" value="Genomic_DNA"/>
</dbReference>
<dbReference type="InterPro" id="IPR056794">
    <property type="entry name" value="PATL1-6_C_GOLD"/>
</dbReference>
<dbReference type="Pfam" id="PF25099">
    <property type="entry name" value="GOLD_PATL1_C"/>
    <property type="match status" value="1"/>
</dbReference>
<organism evidence="13 14">
    <name type="scientific">Morella rubra</name>
    <name type="common">Chinese bayberry</name>
    <dbReference type="NCBI Taxonomy" id="262757"/>
    <lineage>
        <taxon>Eukaryota</taxon>
        <taxon>Viridiplantae</taxon>
        <taxon>Streptophyta</taxon>
        <taxon>Embryophyta</taxon>
        <taxon>Tracheophyta</taxon>
        <taxon>Spermatophyta</taxon>
        <taxon>Magnoliopsida</taxon>
        <taxon>eudicotyledons</taxon>
        <taxon>Gunneridae</taxon>
        <taxon>Pentapetalae</taxon>
        <taxon>rosids</taxon>
        <taxon>fabids</taxon>
        <taxon>Fagales</taxon>
        <taxon>Myricaceae</taxon>
        <taxon>Morella</taxon>
    </lineage>
</organism>
<feature type="region of interest" description="Disordered" evidence="10">
    <location>
        <begin position="1"/>
        <end position="34"/>
    </location>
</feature>
<evidence type="ECO:0000256" key="10">
    <source>
        <dbReference type="SAM" id="MobiDB-lite"/>
    </source>
</evidence>
<evidence type="ECO:0000256" key="2">
    <source>
        <dbReference type="ARBA" id="ARBA00004496"/>
    </source>
</evidence>
<dbReference type="InterPro" id="IPR009038">
    <property type="entry name" value="GOLD_dom"/>
</dbReference>
<dbReference type="GO" id="GO:0016020">
    <property type="term" value="C:membrane"/>
    <property type="evidence" value="ECO:0007669"/>
    <property type="project" value="UniProtKB-SubCell"/>
</dbReference>
<evidence type="ECO:0000256" key="9">
    <source>
        <dbReference type="ARBA" id="ARBA00023306"/>
    </source>
</evidence>
<evidence type="ECO:0000256" key="8">
    <source>
        <dbReference type="ARBA" id="ARBA00023136"/>
    </source>
</evidence>
<gene>
    <name evidence="13" type="ORF">CJ030_MR0G005877</name>
</gene>
<dbReference type="PROSITE" id="PS50191">
    <property type="entry name" value="CRAL_TRIO"/>
    <property type="match status" value="1"/>
</dbReference>
<dbReference type="OrthoDB" id="75724at2759"/>
<dbReference type="CDD" id="cd00170">
    <property type="entry name" value="SEC14"/>
    <property type="match status" value="1"/>
</dbReference>
<keyword evidence="14" id="KW-1185">Reference proteome</keyword>
<dbReference type="InterPro" id="IPR036273">
    <property type="entry name" value="CRAL/TRIO_N_dom_sf"/>
</dbReference>
<dbReference type="InterPro" id="IPR001251">
    <property type="entry name" value="CRAL-TRIO_dom"/>
</dbReference>
<dbReference type="SMART" id="SM01100">
    <property type="entry name" value="CRAL_TRIO_N"/>
    <property type="match status" value="1"/>
</dbReference>
<evidence type="ECO:0000256" key="1">
    <source>
        <dbReference type="ARBA" id="ARBA00004370"/>
    </source>
</evidence>
<sequence>MVEKNETAHNVDENEKTHDGKEVDYNDSGDGTENENVFIDQKTEQLEDGNTCVEMTYERKKALLEFRCRVEDAILGIYLLGKPGKYLSAKKRRKAREKLRDIALWGVPLLPSKGHADTDLVLLKFLRATEFNVQDAFEMLRKTLIWRRDYKTDGILEEKLGFDLENVMHQKGRDRDGHPLFYIIYAAFKDKELYKKAFGTEEKCKEFLRWWVQYMEKGIKKLGFSNGGVDSAVQIIDLNNSLGPGMKELRSINKETIMLVQDYYPEIIHKVIVINVPFWYYASHMLLSRFIYQRNRRKFIFVRPSKVTKTLLNPEDLPVDYGGLKRENDDEFSPAEKASELIIRRGSTTYIEFPATEAGVTVVWDITIVGWEVSYKEEFIPDDEGSYRILVQNQKKMGESVRNSFYITEPGRILLTIENQNFKKKRVFYRAKTKPGGPMYIFLQ</sequence>
<dbReference type="GO" id="GO:0008289">
    <property type="term" value="F:lipid binding"/>
    <property type="evidence" value="ECO:0007669"/>
    <property type="project" value="UniProtKB-KW"/>
</dbReference>
<comment type="caution">
    <text evidence="13">The sequence shown here is derived from an EMBL/GenBank/DDBJ whole genome shotgun (WGS) entry which is preliminary data.</text>
</comment>
<name>A0A6A1UKZ7_9ROSI</name>
<evidence type="ECO:0000256" key="5">
    <source>
        <dbReference type="ARBA" id="ARBA00022490"/>
    </source>
</evidence>
<dbReference type="Proteomes" id="UP000516437">
    <property type="component" value="Unassembled WGS sequence"/>
</dbReference>
<dbReference type="InterPro" id="IPR011074">
    <property type="entry name" value="CRAL/TRIO_N_dom"/>
</dbReference>
<dbReference type="Pfam" id="PF03765">
    <property type="entry name" value="CRAL_TRIO_N"/>
    <property type="match status" value="1"/>
</dbReference>
<evidence type="ECO:0000259" key="11">
    <source>
        <dbReference type="PROSITE" id="PS50191"/>
    </source>
</evidence>
<evidence type="ECO:0000256" key="6">
    <source>
        <dbReference type="ARBA" id="ARBA00022618"/>
    </source>
</evidence>
<dbReference type="PANTHER" id="PTHR45932:SF3">
    <property type="entry name" value="PATELLIN-4-LIKE"/>
    <property type="match status" value="1"/>
</dbReference>
<evidence type="ECO:0000256" key="7">
    <source>
        <dbReference type="ARBA" id="ARBA00023121"/>
    </source>
</evidence>
<dbReference type="GO" id="GO:0051301">
    <property type="term" value="P:cell division"/>
    <property type="evidence" value="ECO:0007669"/>
    <property type="project" value="UniProtKB-KW"/>
</dbReference>
<dbReference type="AlphaFoldDB" id="A0A6A1UKZ7"/>
<dbReference type="SUPFAM" id="SSF46938">
    <property type="entry name" value="CRAL/TRIO N-terminal domain"/>
    <property type="match status" value="1"/>
</dbReference>
<dbReference type="SMART" id="SM00516">
    <property type="entry name" value="SEC14"/>
    <property type="match status" value="1"/>
</dbReference>
<evidence type="ECO:0000313" key="14">
    <source>
        <dbReference type="Proteomes" id="UP000516437"/>
    </source>
</evidence>
<keyword evidence="7" id="KW-0446">Lipid-binding</keyword>
<keyword evidence="8" id="KW-0472">Membrane</keyword>
<accession>A0A6A1UKZ7</accession>
<dbReference type="SUPFAM" id="SSF52087">
    <property type="entry name" value="CRAL/TRIO domain"/>
    <property type="match status" value="1"/>
</dbReference>
<keyword evidence="9" id="KW-0131">Cell cycle</keyword>
<keyword evidence="4" id="KW-0813">Transport</keyword>
<evidence type="ECO:0000259" key="12">
    <source>
        <dbReference type="PROSITE" id="PS50866"/>
    </source>
</evidence>
<feature type="domain" description="GOLD" evidence="12">
    <location>
        <begin position="336"/>
        <end position="433"/>
    </location>
</feature>
<dbReference type="GO" id="GO:0005737">
    <property type="term" value="C:cytoplasm"/>
    <property type="evidence" value="ECO:0007669"/>
    <property type="project" value="UniProtKB-SubCell"/>
</dbReference>
<dbReference type="Pfam" id="PF00650">
    <property type="entry name" value="CRAL_TRIO"/>
    <property type="match status" value="1"/>
</dbReference>
<dbReference type="Gene3D" id="3.40.525.10">
    <property type="entry name" value="CRAL-TRIO lipid binding domain"/>
    <property type="match status" value="1"/>
</dbReference>
<proteinExistence type="inferred from homology"/>
<dbReference type="PRINTS" id="PR00180">
    <property type="entry name" value="CRETINALDHBP"/>
</dbReference>
<reference evidence="13 14" key="1">
    <citation type="journal article" date="2019" name="Plant Biotechnol. J.">
        <title>The red bayberry genome and genetic basis of sex determination.</title>
        <authorList>
            <person name="Jia H.M."/>
            <person name="Jia H.J."/>
            <person name="Cai Q.L."/>
            <person name="Wang Y."/>
            <person name="Zhao H.B."/>
            <person name="Yang W.F."/>
            <person name="Wang G.Y."/>
            <person name="Li Y.H."/>
            <person name="Zhan D.L."/>
            <person name="Shen Y.T."/>
            <person name="Niu Q.F."/>
            <person name="Chang L."/>
            <person name="Qiu J."/>
            <person name="Zhao L."/>
            <person name="Xie H.B."/>
            <person name="Fu W.Y."/>
            <person name="Jin J."/>
            <person name="Li X.W."/>
            <person name="Jiao Y."/>
            <person name="Zhou C.C."/>
            <person name="Tu T."/>
            <person name="Chai C.Y."/>
            <person name="Gao J.L."/>
            <person name="Fan L.J."/>
            <person name="van de Weg E."/>
            <person name="Wang J.Y."/>
            <person name="Gao Z.S."/>
        </authorList>
    </citation>
    <scope>NUCLEOTIDE SEQUENCE [LARGE SCALE GENOMIC DNA]</scope>
    <source>
        <tissue evidence="13">Leaves</tissue>
    </source>
</reference>
<feature type="compositionally biased region" description="Basic and acidic residues" evidence="10">
    <location>
        <begin position="1"/>
        <end position="24"/>
    </location>
</feature>